<accession>A0A7K2IVJ9</accession>
<gene>
    <name evidence="2" type="ORF">GTW20_16685</name>
    <name evidence="1" type="ORF">VSQ78_15760</name>
</gene>
<dbReference type="Proteomes" id="UP001585053">
    <property type="component" value="Unassembled WGS sequence"/>
</dbReference>
<comment type="caution">
    <text evidence="2">The sequence shown here is derived from an EMBL/GenBank/DDBJ whole genome shotgun (WGS) entry which is preliminary data.</text>
</comment>
<dbReference type="InterPro" id="IPR035959">
    <property type="entry name" value="RutC-like_sf"/>
</dbReference>
<evidence type="ECO:0000313" key="2">
    <source>
        <dbReference type="EMBL" id="MYR33846.1"/>
    </source>
</evidence>
<reference evidence="1 4" key="2">
    <citation type="submission" date="2024-01" db="EMBL/GenBank/DDBJ databases">
        <title>Genome mining of biosynthetic gene clusters to explore secondary metabolites of Streptomyces sp.</title>
        <authorList>
            <person name="Baig A."/>
            <person name="Ajitkumar Shintre N."/>
            <person name="Kumar H."/>
            <person name="Anbarasu A."/>
            <person name="Ramaiah S."/>
        </authorList>
    </citation>
    <scope>NUCLEOTIDE SEQUENCE [LARGE SCALE GENOMIC DNA]</scope>
    <source>
        <strain evidence="1 4">A01</strain>
    </source>
</reference>
<protein>
    <submittedName>
        <fullName evidence="2">RidA family protein</fullName>
        <ecNumber evidence="1">3.5.-.-</ecNumber>
    </submittedName>
</protein>
<dbReference type="GO" id="GO:0005829">
    <property type="term" value="C:cytosol"/>
    <property type="evidence" value="ECO:0007669"/>
    <property type="project" value="TreeGrafter"/>
</dbReference>
<dbReference type="InterPro" id="IPR006175">
    <property type="entry name" value="YjgF/YER057c/UK114"/>
</dbReference>
<evidence type="ECO:0000313" key="4">
    <source>
        <dbReference type="Proteomes" id="UP001585053"/>
    </source>
</evidence>
<dbReference type="EMBL" id="WWHY01000001">
    <property type="protein sequence ID" value="MYR33846.1"/>
    <property type="molecule type" value="Genomic_DNA"/>
</dbReference>
<dbReference type="EC" id="3.5.-.-" evidence="1"/>
<dbReference type="PANTHER" id="PTHR11803:SF39">
    <property type="entry name" value="2-IMINOBUTANOATE_2-IMINOPROPANOATE DEAMINASE"/>
    <property type="match status" value="1"/>
</dbReference>
<name>A0A7K2IVJ9_9ACTN</name>
<reference evidence="2 3" key="1">
    <citation type="journal article" date="2019" name="Nat. Commun.">
        <title>The antimicrobial potential of Streptomyces from insect microbiomes.</title>
        <authorList>
            <person name="Chevrette M.G."/>
            <person name="Carlson C.M."/>
            <person name="Ortega H.E."/>
            <person name="Thomas C."/>
            <person name="Ananiev G.E."/>
            <person name="Barns K.J."/>
            <person name="Book A.J."/>
            <person name="Cagnazzo J."/>
            <person name="Carlos C."/>
            <person name="Flanigan W."/>
            <person name="Grubbs K.J."/>
            <person name="Horn H.A."/>
            <person name="Hoffmann F.M."/>
            <person name="Klassen J.L."/>
            <person name="Knack J.J."/>
            <person name="Lewin G.R."/>
            <person name="McDonald B.R."/>
            <person name="Muller L."/>
            <person name="Melo W.G.P."/>
            <person name="Pinto-Tomas A.A."/>
            <person name="Schmitz A."/>
            <person name="Wendt-Pienkowski E."/>
            <person name="Wildman S."/>
            <person name="Zhao M."/>
            <person name="Zhang F."/>
            <person name="Bugni T.S."/>
            <person name="Andes D.R."/>
            <person name="Pupo M.T."/>
            <person name="Currie C.R."/>
        </authorList>
    </citation>
    <scope>NUCLEOTIDE SEQUENCE [LARGE SCALE GENOMIC DNA]</scope>
    <source>
        <strain evidence="2 3">SID5840</strain>
    </source>
</reference>
<proteinExistence type="predicted"/>
<dbReference type="SUPFAM" id="SSF55298">
    <property type="entry name" value="YjgF-like"/>
    <property type="match status" value="1"/>
</dbReference>
<evidence type="ECO:0000313" key="1">
    <source>
        <dbReference type="EMBL" id="MFB8769163.1"/>
    </source>
</evidence>
<dbReference type="GO" id="GO:0019239">
    <property type="term" value="F:deaminase activity"/>
    <property type="evidence" value="ECO:0007669"/>
    <property type="project" value="TreeGrafter"/>
</dbReference>
<dbReference type="GeneID" id="91391281"/>
<dbReference type="PANTHER" id="PTHR11803">
    <property type="entry name" value="2-IMINOBUTANOATE/2-IMINOPROPANOATE DEAMINASE RIDA"/>
    <property type="match status" value="1"/>
</dbReference>
<dbReference type="Gene3D" id="3.30.1330.40">
    <property type="entry name" value="RutC-like"/>
    <property type="match status" value="1"/>
</dbReference>
<dbReference type="AlphaFoldDB" id="A0A7K2IVJ9"/>
<sequence>MAKPYSDALTADGPLLFVSGQVPAGPGGEAPGGIGEQTRQVFRNMEAVLAEHGVDLSHVVKMTYYLRHISDLEEFREALLACLPEGHLPAATLVEVGGLVDPTYLVEIDAIASLPRDRG</sequence>
<dbReference type="Pfam" id="PF01042">
    <property type="entry name" value="Ribonuc_L-PSP"/>
    <property type="match status" value="1"/>
</dbReference>
<keyword evidence="1" id="KW-0378">Hydrolase</keyword>
<evidence type="ECO:0000313" key="3">
    <source>
        <dbReference type="Proteomes" id="UP000467124"/>
    </source>
</evidence>
<organism evidence="2 3">
    <name type="scientific">Nocardiopsis alba</name>
    <dbReference type="NCBI Taxonomy" id="53437"/>
    <lineage>
        <taxon>Bacteria</taxon>
        <taxon>Bacillati</taxon>
        <taxon>Actinomycetota</taxon>
        <taxon>Actinomycetes</taxon>
        <taxon>Streptosporangiales</taxon>
        <taxon>Nocardiopsidaceae</taxon>
        <taxon>Nocardiopsis</taxon>
    </lineage>
</organism>
<dbReference type="OMA" id="YVHAVRH"/>
<dbReference type="RefSeq" id="WP_014909393.1">
    <property type="nucleotide sequence ID" value="NZ_BAZE01000004.1"/>
</dbReference>
<dbReference type="Proteomes" id="UP000467124">
    <property type="component" value="Unassembled WGS sequence"/>
</dbReference>
<dbReference type="CDD" id="cd00448">
    <property type="entry name" value="YjgF_YER057c_UK114_family"/>
    <property type="match status" value="1"/>
</dbReference>
<dbReference type="EMBL" id="JAYMRS010000005">
    <property type="protein sequence ID" value="MFB8769163.1"/>
    <property type="molecule type" value="Genomic_DNA"/>
</dbReference>
<keyword evidence="4" id="KW-1185">Reference proteome</keyword>